<comment type="caution">
    <text evidence="2">The sequence shown here is derived from an EMBL/GenBank/DDBJ whole genome shotgun (WGS) entry which is preliminary data.</text>
</comment>
<protein>
    <submittedName>
        <fullName evidence="2">Cyclase family protein</fullName>
    </submittedName>
</protein>
<gene>
    <name evidence="2" type="ORF">GCM10009839_71610</name>
</gene>
<dbReference type="InterPro" id="IPR007325">
    <property type="entry name" value="KFase/CYL"/>
</dbReference>
<dbReference type="PANTHER" id="PTHR34861">
    <property type="match status" value="1"/>
</dbReference>
<dbReference type="Pfam" id="PF04199">
    <property type="entry name" value="Cyclase"/>
    <property type="match status" value="1"/>
</dbReference>
<dbReference type="Gene3D" id="3.50.30.50">
    <property type="entry name" value="Putative cyclase"/>
    <property type="match status" value="1"/>
</dbReference>
<dbReference type="InterPro" id="IPR037175">
    <property type="entry name" value="KFase_sf"/>
</dbReference>
<dbReference type="EMBL" id="BAAAQN010000056">
    <property type="protein sequence ID" value="GAA2053451.1"/>
    <property type="molecule type" value="Genomic_DNA"/>
</dbReference>
<dbReference type="PANTHER" id="PTHR34861:SF10">
    <property type="entry name" value="CYCLASE"/>
    <property type="match status" value="1"/>
</dbReference>
<accession>A0ABP5GTM1</accession>
<proteinExistence type="predicted"/>
<dbReference type="Proteomes" id="UP001500751">
    <property type="component" value="Unassembled WGS sequence"/>
</dbReference>
<name>A0ABP5GTM1_9ACTN</name>
<feature type="compositionally biased region" description="Basic and acidic residues" evidence="1">
    <location>
        <begin position="16"/>
        <end position="27"/>
    </location>
</feature>
<evidence type="ECO:0000256" key="1">
    <source>
        <dbReference type="SAM" id="MobiDB-lite"/>
    </source>
</evidence>
<reference evidence="3" key="1">
    <citation type="journal article" date="2019" name="Int. J. Syst. Evol. Microbiol.">
        <title>The Global Catalogue of Microorganisms (GCM) 10K type strain sequencing project: providing services to taxonomists for standard genome sequencing and annotation.</title>
        <authorList>
            <consortium name="The Broad Institute Genomics Platform"/>
            <consortium name="The Broad Institute Genome Sequencing Center for Infectious Disease"/>
            <person name="Wu L."/>
            <person name="Ma J."/>
        </authorList>
    </citation>
    <scope>NUCLEOTIDE SEQUENCE [LARGE SCALE GENOMIC DNA]</scope>
    <source>
        <strain evidence="3">JCM 16014</strain>
    </source>
</reference>
<evidence type="ECO:0000313" key="2">
    <source>
        <dbReference type="EMBL" id="GAA2053451.1"/>
    </source>
</evidence>
<evidence type="ECO:0000313" key="3">
    <source>
        <dbReference type="Proteomes" id="UP001500751"/>
    </source>
</evidence>
<organism evidence="2 3">
    <name type="scientific">Catenulispora yoronensis</name>
    <dbReference type="NCBI Taxonomy" id="450799"/>
    <lineage>
        <taxon>Bacteria</taxon>
        <taxon>Bacillati</taxon>
        <taxon>Actinomycetota</taxon>
        <taxon>Actinomycetes</taxon>
        <taxon>Catenulisporales</taxon>
        <taxon>Catenulisporaceae</taxon>
        <taxon>Catenulispora</taxon>
    </lineage>
</organism>
<dbReference type="SUPFAM" id="SSF102198">
    <property type="entry name" value="Putative cyclase"/>
    <property type="match status" value="1"/>
</dbReference>
<sequence>MSAAEAADGAGPGRGAPDRAEPDRGEPIEDFRTLGAKLRNWGRWGADDERGTTNLITPERLIAAGRLIRQGKIFDLGIPLDGNGPQTGAFRINPVHLMSATGAEQPFPSGFRYADDYLFLPLQAGSQWDALAHVFYDDQLYNGFPAGAVTVAGAGRCSIDGQAAGIAGRAVLLDIAALHGVEWLAAGTAITPDDLDAARRRQGGVAVGPGDILLVRTGWRRKFLQERDPAAFMAGEPGLGQACCAWLRERDVAAVGCDNWALEVLPFEPGGVFMGIHMVLIRDMGMTLGEMLDLEALAADCEADGVWEFFLSAPPLKVTGGVGSPVNPLAIK</sequence>
<feature type="region of interest" description="Disordered" evidence="1">
    <location>
        <begin position="1"/>
        <end position="27"/>
    </location>
</feature>
<keyword evidence="3" id="KW-1185">Reference proteome</keyword>